<protein>
    <recommendedName>
        <fullName evidence="3 7">Mannitol-1-phosphate 5-dehydrogenase</fullName>
        <ecNumber evidence="2 7">1.1.1.17</ecNumber>
    </recommendedName>
</protein>
<evidence type="ECO:0000256" key="1">
    <source>
        <dbReference type="ARBA" id="ARBA00006541"/>
    </source>
</evidence>
<feature type="domain" description="Mannitol dehydrogenase N-terminal" evidence="8">
    <location>
        <begin position="2"/>
        <end position="195"/>
    </location>
</feature>
<dbReference type="InterPro" id="IPR013131">
    <property type="entry name" value="Mannitol_DH_N"/>
</dbReference>
<dbReference type="SUPFAM" id="SSF48179">
    <property type="entry name" value="6-phosphogluconate dehydrogenase C-terminal domain-like"/>
    <property type="match status" value="1"/>
</dbReference>
<dbReference type="EMBL" id="WMEY01000014">
    <property type="protein sequence ID" value="MYL66029.1"/>
    <property type="molecule type" value="Genomic_DNA"/>
</dbReference>
<organism evidence="10 11">
    <name type="scientific">Guptibacillus hwajinpoensis</name>
    <dbReference type="NCBI Taxonomy" id="208199"/>
    <lineage>
        <taxon>Bacteria</taxon>
        <taxon>Bacillati</taxon>
        <taxon>Bacillota</taxon>
        <taxon>Bacilli</taxon>
        <taxon>Bacillales</taxon>
        <taxon>Guptibacillaceae</taxon>
        <taxon>Guptibacillus</taxon>
    </lineage>
</organism>
<dbReference type="PANTHER" id="PTHR30524">
    <property type="entry name" value="MANNITOL-1-PHOSPHATE 5-DEHYDROGENASE"/>
    <property type="match status" value="1"/>
</dbReference>
<dbReference type="Gene3D" id="3.40.50.720">
    <property type="entry name" value="NAD(P)-binding Rossmann-like Domain"/>
    <property type="match status" value="1"/>
</dbReference>
<dbReference type="NCBIfam" id="NF002647">
    <property type="entry name" value="PRK02318.1-3"/>
    <property type="match status" value="1"/>
</dbReference>
<dbReference type="HAMAP" id="MF_00196">
    <property type="entry name" value="Mannitol_dehydrog"/>
    <property type="match status" value="1"/>
</dbReference>
<evidence type="ECO:0000256" key="6">
    <source>
        <dbReference type="ARBA" id="ARBA00048615"/>
    </source>
</evidence>
<keyword evidence="5 7" id="KW-0520">NAD</keyword>
<evidence type="ECO:0000256" key="3">
    <source>
        <dbReference type="ARBA" id="ARBA00016219"/>
    </source>
</evidence>
<dbReference type="Pfam" id="PF08125">
    <property type="entry name" value="Mannitol_dh_C"/>
    <property type="match status" value="1"/>
</dbReference>
<keyword evidence="4 7" id="KW-0560">Oxidoreductase</keyword>
<evidence type="ECO:0000256" key="7">
    <source>
        <dbReference type="HAMAP-Rule" id="MF_00196"/>
    </source>
</evidence>
<dbReference type="PRINTS" id="PR00084">
    <property type="entry name" value="MTLDHDRGNASE"/>
</dbReference>
<comment type="caution">
    <text evidence="10">The sequence shown here is derived from an EMBL/GenBank/DDBJ whole genome shotgun (WGS) entry which is preliminary data.</text>
</comment>
<dbReference type="GO" id="GO:0005829">
    <property type="term" value="C:cytosol"/>
    <property type="evidence" value="ECO:0007669"/>
    <property type="project" value="TreeGrafter"/>
</dbReference>
<accession>A0A845F5G3</accession>
<dbReference type="InterPro" id="IPR036291">
    <property type="entry name" value="NAD(P)-bd_dom_sf"/>
</dbReference>
<gene>
    <name evidence="7" type="primary">mtlD</name>
    <name evidence="10" type="ORF">GLW07_22140</name>
</gene>
<dbReference type="NCBIfam" id="NF002646">
    <property type="entry name" value="PRK02318.1-2"/>
    <property type="match status" value="1"/>
</dbReference>
<comment type="catalytic activity">
    <reaction evidence="6 7">
        <text>D-mannitol 1-phosphate + NAD(+) = beta-D-fructose 6-phosphate + NADH + H(+)</text>
        <dbReference type="Rhea" id="RHEA:19661"/>
        <dbReference type="ChEBI" id="CHEBI:15378"/>
        <dbReference type="ChEBI" id="CHEBI:57540"/>
        <dbReference type="ChEBI" id="CHEBI:57634"/>
        <dbReference type="ChEBI" id="CHEBI:57945"/>
        <dbReference type="ChEBI" id="CHEBI:61381"/>
        <dbReference type="EC" id="1.1.1.17"/>
    </reaction>
</comment>
<comment type="similarity">
    <text evidence="1 7">Belongs to the mannitol dehydrogenase family.</text>
</comment>
<name>A0A845F5G3_9BACL</name>
<dbReference type="RefSeq" id="WP_160921706.1">
    <property type="nucleotide sequence ID" value="NZ_WMEY01000014.1"/>
</dbReference>
<dbReference type="EC" id="1.1.1.17" evidence="2 7"/>
<proteinExistence type="inferred from homology"/>
<feature type="binding site" evidence="7">
    <location>
        <begin position="3"/>
        <end position="14"/>
    </location>
    <ligand>
        <name>NAD(+)</name>
        <dbReference type="ChEBI" id="CHEBI:57540"/>
    </ligand>
</feature>
<evidence type="ECO:0000259" key="8">
    <source>
        <dbReference type="Pfam" id="PF01232"/>
    </source>
</evidence>
<dbReference type="InterPro" id="IPR023028">
    <property type="entry name" value="Mannitol_1_phos_5_DH"/>
</dbReference>
<dbReference type="Pfam" id="PF01232">
    <property type="entry name" value="Mannitol_dh"/>
    <property type="match status" value="1"/>
</dbReference>
<dbReference type="InterPro" id="IPR000669">
    <property type="entry name" value="Mannitol_DH"/>
</dbReference>
<evidence type="ECO:0000259" key="9">
    <source>
        <dbReference type="Pfam" id="PF08125"/>
    </source>
</evidence>
<dbReference type="NCBIfam" id="NF002652">
    <property type="entry name" value="PRK02318.2-5"/>
    <property type="match status" value="1"/>
</dbReference>
<sequence>MLAVHFGAGNIGRGFIGKLLSQSGYEVCFVDINETVINELNERKSYTVEILGQNKEQIAVEGVRGINSQQDPKAVVDAIYQADLVTTAVGPTVLKLISSVIAEGISKRIANGKAPVNIIACENMIGGSTMLRNAVEEKMDEADRKVLDQYAGFPDAAVDRIVPNQTNEDPLMVAVEPFYEWVVDQTMMAGEVPDIAGLTYVQDLAPYIERKLFTVNTGHAVTAYLGYQAGYETIKEALDTEAIYHDVKKALEESGELLQHKHGFEKEAHEAYIMKILGRFLNPHLVDEVTRVGRAPIRKIGPDDRLVGPARQFAELNKEPNYLAKGIAAALRFDPLEDEDADKIQSKIKNDGLSSAIAAFTGVNEGEILFDLISKHYKEMSNS</sequence>
<dbReference type="GO" id="GO:0008926">
    <property type="term" value="F:mannitol-1-phosphate 5-dehydrogenase activity"/>
    <property type="evidence" value="ECO:0007669"/>
    <property type="project" value="UniProtKB-UniRule"/>
</dbReference>
<dbReference type="Proteomes" id="UP000447833">
    <property type="component" value="Unassembled WGS sequence"/>
</dbReference>
<dbReference type="PANTHER" id="PTHR30524:SF0">
    <property type="entry name" value="ALTRONATE OXIDOREDUCTASE-RELATED"/>
    <property type="match status" value="1"/>
</dbReference>
<evidence type="ECO:0000313" key="10">
    <source>
        <dbReference type="EMBL" id="MYL66029.1"/>
    </source>
</evidence>
<feature type="domain" description="Mannitol dehydrogenase C-terminal" evidence="9">
    <location>
        <begin position="203"/>
        <end position="346"/>
    </location>
</feature>
<dbReference type="AlphaFoldDB" id="A0A845F5G3"/>
<dbReference type="InterPro" id="IPR013118">
    <property type="entry name" value="Mannitol_DH_C"/>
</dbReference>
<dbReference type="NCBIfam" id="NF002649">
    <property type="entry name" value="PRK02318.2-1"/>
    <property type="match status" value="1"/>
</dbReference>
<dbReference type="InterPro" id="IPR013328">
    <property type="entry name" value="6PGD_dom2"/>
</dbReference>
<dbReference type="InterPro" id="IPR008927">
    <property type="entry name" value="6-PGluconate_DH-like_C_sf"/>
</dbReference>
<reference evidence="10 11" key="1">
    <citation type="submission" date="2019-11" db="EMBL/GenBank/DDBJ databases">
        <title>Genome sequences of 17 halophilic strains isolated from different environments.</title>
        <authorList>
            <person name="Furrow R.E."/>
        </authorList>
    </citation>
    <scope>NUCLEOTIDE SEQUENCE [LARGE SCALE GENOMIC DNA]</scope>
    <source>
        <strain evidence="10 11">22506_14_FS</strain>
    </source>
</reference>
<dbReference type="SUPFAM" id="SSF51735">
    <property type="entry name" value="NAD(P)-binding Rossmann-fold domains"/>
    <property type="match status" value="1"/>
</dbReference>
<evidence type="ECO:0000256" key="5">
    <source>
        <dbReference type="ARBA" id="ARBA00023027"/>
    </source>
</evidence>
<dbReference type="GO" id="GO:0019592">
    <property type="term" value="P:mannitol catabolic process"/>
    <property type="evidence" value="ECO:0007669"/>
    <property type="project" value="TreeGrafter"/>
</dbReference>
<dbReference type="Gene3D" id="1.10.1040.10">
    <property type="entry name" value="N-(1-d-carboxylethyl)-l-norvaline Dehydrogenase, domain 2"/>
    <property type="match status" value="1"/>
</dbReference>
<evidence type="ECO:0000313" key="11">
    <source>
        <dbReference type="Proteomes" id="UP000447833"/>
    </source>
</evidence>
<evidence type="ECO:0000256" key="2">
    <source>
        <dbReference type="ARBA" id="ARBA00012939"/>
    </source>
</evidence>
<evidence type="ECO:0000256" key="4">
    <source>
        <dbReference type="ARBA" id="ARBA00023002"/>
    </source>
</evidence>